<keyword evidence="4" id="KW-1185">Reference proteome</keyword>
<comment type="subcellular location">
    <subcellularLocation>
        <location evidence="1">Cell outer membrane</location>
        <topology evidence="1">Multi-pass membrane protein</topology>
    </subcellularLocation>
</comment>
<keyword evidence="1" id="KW-0998">Cell outer membrane</keyword>
<dbReference type="SUPFAM" id="SSF56935">
    <property type="entry name" value="Porins"/>
    <property type="match status" value="1"/>
</dbReference>
<comment type="caution">
    <text evidence="3">The sequence shown here is derived from an EMBL/GenBank/DDBJ whole genome shotgun (WGS) entry which is preliminary data.</text>
</comment>
<evidence type="ECO:0000313" key="3">
    <source>
        <dbReference type="EMBL" id="PCE66298.1"/>
    </source>
</evidence>
<dbReference type="GO" id="GO:0009279">
    <property type="term" value="C:cell outer membrane"/>
    <property type="evidence" value="ECO:0007669"/>
    <property type="project" value="UniProtKB-SubCell"/>
</dbReference>
<gene>
    <name evidence="3" type="ORF">B7P33_03085</name>
</gene>
<dbReference type="InterPro" id="IPR037066">
    <property type="entry name" value="Plug_dom_sf"/>
</dbReference>
<evidence type="ECO:0000313" key="4">
    <source>
        <dbReference type="Proteomes" id="UP000219559"/>
    </source>
</evidence>
<evidence type="ECO:0000256" key="1">
    <source>
        <dbReference type="PROSITE-ProRule" id="PRU01360"/>
    </source>
</evidence>
<dbReference type="InterPro" id="IPR012910">
    <property type="entry name" value="Plug_dom"/>
</dbReference>
<feature type="domain" description="TonB-dependent receptor plug" evidence="2">
    <location>
        <begin position="111"/>
        <end position="176"/>
    </location>
</feature>
<sequence length="187" mass="20732">MFWCALFEIMNYVMINLKPMKHLVLLVCALMLSLSWIQGQEITTKTTKKEGLAVLVKDGAAPDIYVDGKKFDFPMELLDPNKIASVSVVKGEKAIKEYGAKNGVLLVETKKESAGDNKPEIRIRGYAPEGEAPMIIIDGKKSDQETMKKLSPDGIESIEVFKDKKAAEKYNAPNGVVIITTKKGKRK</sequence>
<keyword evidence="1" id="KW-0812">Transmembrane</keyword>
<accession>A0A2A4GE69</accession>
<reference evidence="3 4" key="1">
    <citation type="submission" date="2017-04" db="EMBL/GenBank/DDBJ databases">
        <title>A new member of the family Flavobacteriaceae isolated from ascidians.</title>
        <authorList>
            <person name="Chen L."/>
        </authorList>
    </citation>
    <scope>NUCLEOTIDE SEQUENCE [LARGE SCALE GENOMIC DNA]</scope>
    <source>
        <strain evidence="3 4">HQA918</strain>
    </source>
</reference>
<keyword evidence="1" id="KW-0813">Transport</keyword>
<dbReference type="AlphaFoldDB" id="A0A2A4GE69"/>
<comment type="similarity">
    <text evidence="1">Belongs to the TonB-dependent receptor family.</text>
</comment>
<keyword evidence="1" id="KW-0472">Membrane</keyword>
<evidence type="ECO:0000259" key="2">
    <source>
        <dbReference type="Pfam" id="PF07715"/>
    </source>
</evidence>
<dbReference type="Pfam" id="PF07715">
    <property type="entry name" value="Plug"/>
    <property type="match status" value="1"/>
</dbReference>
<keyword evidence="1" id="KW-1134">Transmembrane beta strand</keyword>
<dbReference type="Gene3D" id="2.170.130.10">
    <property type="entry name" value="TonB-dependent receptor, plug domain"/>
    <property type="match status" value="1"/>
</dbReference>
<dbReference type="PROSITE" id="PS52016">
    <property type="entry name" value="TONB_DEPENDENT_REC_3"/>
    <property type="match status" value="1"/>
</dbReference>
<dbReference type="InterPro" id="IPR039426">
    <property type="entry name" value="TonB-dep_rcpt-like"/>
</dbReference>
<protein>
    <recommendedName>
        <fullName evidence="2">TonB-dependent receptor plug domain-containing protein</fullName>
    </recommendedName>
</protein>
<dbReference type="EMBL" id="NBWU01000001">
    <property type="protein sequence ID" value="PCE66298.1"/>
    <property type="molecule type" value="Genomic_DNA"/>
</dbReference>
<dbReference type="Proteomes" id="UP000219559">
    <property type="component" value="Unassembled WGS sequence"/>
</dbReference>
<name>A0A2A4GE69_9FLAO</name>
<organism evidence="3 4">
    <name type="scientific">Sediminicola luteus</name>
    <dbReference type="NCBI Taxonomy" id="319238"/>
    <lineage>
        <taxon>Bacteria</taxon>
        <taxon>Pseudomonadati</taxon>
        <taxon>Bacteroidota</taxon>
        <taxon>Flavobacteriia</taxon>
        <taxon>Flavobacteriales</taxon>
        <taxon>Flavobacteriaceae</taxon>
        <taxon>Sediminicola</taxon>
    </lineage>
</organism>
<dbReference type="OrthoDB" id="1202202at2"/>
<proteinExistence type="inferred from homology"/>